<feature type="signal peptide" evidence="6">
    <location>
        <begin position="1"/>
        <end position="18"/>
    </location>
</feature>
<proteinExistence type="inferred from homology"/>
<keyword evidence="2" id="KW-0433">Leucine-rich repeat</keyword>
<evidence type="ECO:0008006" key="11">
    <source>
        <dbReference type="Google" id="ProtNLM"/>
    </source>
</evidence>
<keyword evidence="6" id="KW-0732">Signal</keyword>
<dbReference type="Pfam" id="PF18052">
    <property type="entry name" value="Rx_N"/>
    <property type="match status" value="1"/>
</dbReference>
<organism evidence="9">
    <name type="scientific">Triticum aestivum</name>
    <name type="common">Wheat</name>
    <dbReference type="NCBI Taxonomy" id="4565"/>
    <lineage>
        <taxon>Eukaryota</taxon>
        <taxon>Viridiplantae</taxon>
        <taxon>Streptophyta</taxon>
        <taxon>Embryophyta</taxon>
        <taxon>Tracheophyta</taxon>
        <taxon>Spermatophyta</taxon>
        <taxon>Magnoliopsida</taxon>
        <taxon>Liliopsida</taxon>
        <taxon>Poales</taxon>
        <taxon>Poaceae</taxon>
        <taxon>BOP clade</taxon>
        <taxon>Pooideae</taxon>
        <taxon>Triticodae</taxon>
        <taxon>Triticeae</taxon>
        <taxon>Triticinae</taxon>
        <taxon>Triticum</taxon>
    </lineage>
</organism>
<evidence type="ECO:0000256" key="1">
    <source>
        <dbReference type="ARBA" id="ARBA00008894"/>
    </source>
</evidence>
<reference evidence="9" key="1">
    <citation type="submission" date="2018-08" db="EMBL/GenBank/DDBJ databases">
        <authorList>
            <person name="Rossello M."/>
        </authorList>
    </citation>
    <scope>NUCLEOTIDE SEQUENCE [LARGE SCALE GENOMIC DNA]</scope>
    <source>
        <strain evidence="9">cv. Chinese Spring</strain>
    </source>
</reference>
<dbReference type="EnsemblPlants" id="TraesCSU02G185000.1">
    <property type="protein sequence ID" value="TraesCSU02G185000.1"/>
    <property type="gene ID" value="TraesCSU02G185000"/>
</dbReference>
<dbReference type="OMA" id="AINMEIR"/>
<dbReference type="SUPFAM" id="SSF52540">
    <property type="entry name" value="P-loop containing nucleoside triphosphate hydrolases"/>
    <property type="match status" value="1"/>
</dbReference>
<dbReference type="InterPro" id="IPR002182">
    <property type="entry name" value="NB-ARC"/>
</dbReference>
<dbReference type="GO" id="GO:0006952">
    <property type="term" value="P:defense response"/>
    <property type="evidence" value="ECO:0007669"/>
    <property type="project" value="UniProtKB-KW"/>
</dbReference>
<dbReference type="Proteomes" id="UP000019116">
    <property type="component" value="Chromosome Un"/>
</dbReference>
<keyword evidence="3" id="KW-0677">Repeat</keyword>
<evidence type="ECO:0000256" key="5">
    <source>
        <dbReference type="ARBA" id="ARBA00022821"/>
    </source>
</evidence>
<dbReference type="PANTHER" id="PTHR19338">
    <property type="entry name" value="TRANSLOCASE OF INNER MITOCHONDRIAL MEMBRANE 13 HOMOLOG"/>
    <property type="match status" value="1"/>
</dbReference>
<dbReference type="Gene3D" id="3.40.50.300">
    <property type="entry name" value="P-loop containing nucleotide triphosphate hydrolases"/>
    <property type="match status" value="1"/>
</dbReference>
<dbReference type="AlphaFoldDB" id="A0A3B6UBY9"/>
<feature type="domain" description="Disease resistance N-terminal" evidence="8">
    <location>
        <begin position="6"/>
        <end position="105"/>
    </location>
</feature>
<name>A0A3B6UBY9_WHEAT</name>
<evidence type="ECO:0000259" key="7">
    <source>
        <dbReference type="Pfam" id="PF00931"/>
    </source>
</evidence>
<keyword evidence="5" id="KW-0611">Plant defense</keyword>
<evidence type="ECO:0000256" key="6">
    <source>
        <dbReference type="SAM" id="SignalP"/>
    </source>
</evidence>
<sequence length="293" mass="33812">MAEAIVGLLIVKLGAALANEAATFDTSLLCSEASALKGLLGQISEAKYELESMQAYLKGAERFKDADDRTGLFVERIRGFAFEIEDVVDEFTYKLEEKHGGFVAKMKKRIKHVKTWRRLAHTFKDINDRLQGAIQRKEHYAMPEIGRNDGHRAHRVFNFSRDEDHVGIFEHKKQLMQWLTDLLKRIAREFGMPIDAPKMEIRILAETIYEYLQGKRYILVLDDVWTTNVSLEIWTVFPSGGQFVITSRKHEVSLLATNMSSVHLEPLDKSNSWELFYKSAFWNDPDRKCPLEL</sequence>
<dbReference type="InterPro" id="IPR038005">
    <property type="entry name" value="RX-like_CC"/>
</dbReference>
<comment type="similarity">
    <text evidence="1">Belongs to the disease resistance NB-LRR family.</text>
</comment>
<dbReference type="CDD" id="cd14798">
    <property type="entry name" value="RX-CC_like"/>
    <property type="match status" value="1"/>
</dbReference>
<keyword evidence="10" id="KW-1185">Reference proteome</keyword>
<protein>
    <recommendedName>
        <fullName evidence="11">NB-ARC domain-containing protein</fullName>
    </recommendedName>
</protein>
<dbReference type="Gramene" id="TraesCSU03G0265400.1">
    <property type="protein sequence ID" value="TraesCSU03G0265400.1.CDS"/>
    <property type="gene ID" value="TraesCSU03G0265400"/>
</dbReference>
<dbReference type="GO" id="GO:0043531">
    <property type="term" value="F:ADP binding"/>
    <property type="evidence" value="ECO:0007669"/>
    <property type="project" value="InterPro"/>
</dbReference>
<dbReference type="InterPro" id="IPR041118">
    <property type="entry name" value="Rx_N"/>
</dbReference>
<evidence type="ECO:0000259" key="8">
    <source>
        <dbReference type="Pfam" id="PF18052"/>
    </source>
</evidence>
<dbReference type="PANTHER" id="PTHR19338:SF59">
    <property type="entry name" value="OS10G0162832 PROTEIN"/>
    <property type="match status" value="1"/>
</dbReference>
<evidence type="ECO:0000256" key="2">
    <source>
        <dbReference type="ARBA" id="ARBA00022614"/>
    </source>
</evidence>
<dbReference type="Gramene" id="TraesCSU02G185000.1">
    <property type="protein sequence ID" value="TraesCSU02G185000.1"/>
    <property type="gene ID" value="TraesCSU02G185000"/>
</dbReference>
<dbReference type="Pfam" id="PF00931">
    <property type="entry name" value="NB-ARC"/>
    <property type="match status" value="1"/>
</dbReference>
<evidence type="ECO:0000256" key="3">
    <source>
        <dbReference type="ARBA" id="ARBA00022737"/>
    </source>
</evidence>
<feature type="domain" description="NB-ARC" evidence="7">
    <location>
        <begin position="180"/>
        <end position="283"/>
    </location>
</feature>
<reference evidence="9" key="2">
    <citation type="submission" date="2018-10" db="UniProtKB">
        <authorList>
            <consortium name="EnsemblPlants"/>
        </authorList>
    </citation>
    <scope>IDENTIFICATION</scope>
</reference>
<dbReference type="Gene3D" id="1.20.5.4130">
    <property type="match status" value="1"/>
</dbReference>
<dbReference type="InterPro" id="IPR027417">
    <property type="entry name" value="P-loop_NTPase"/>
</dbReference>
<dbReference type="STRING" id="4565.A0A3B6UBY9"/>
<evidence type="ECO:0000313" key="10">
    <source>
        <dbReference type="Proteomes" id="UP000019116"/>
    </source>
</evidence>
<evidence type="ECO:0000256" key="4">
    <source>
        <dbReference type="ARBA" id="ARBA00022741"/>
    </source>
</evidence>
<evidence type="ECO:0000313" key="9">
    <source>
        <dbReference type="EnsemblPlants" id="TraesCSU02G185000.1"/>
    </source>
</evidence>
<keyword evidence="4" id="KW-0547">Nucleotide-binding</keyword>
<dbReference type="OrthoDB" id="598235at2759"/>
<accession>A0A3B6UBY9</accession>
<feature type="chain" id="PRO_5043181780" description="NB-ARC domain-containing protein" evidence="6">
    <location>
        <begin position="19"/>
        <end position="293"/>
    </location>
</feature>